<dbReference type="GO" id="GO:0080188">
    <property type="term" value="P:gene silencing by siRNA-directed DNA methylation"/>
    <property type="evidence" value="ECO:0007669"/>
    <property type="project" value="InterPro"/>
</dbReference>
<dbReference type="InterPro" id="IPR005381">
    <property type="entry name" value="Znf-XS_domain"/>
</dbReference>
<evidence type="ECO:0000259" key="5">
    <source>
        <dbReference type="Pfam" id="PF03469"/>
    </source>
</evidence>
<evidence type="ECO:0000256" key="3">
    <source>
        <dbReference type="SAM" id="Coils"/>
    </source>
</evidence>
<dbReference type="Pfam" id="PF03470">
    <property type="entry name" value="zf-XS"/>
    <property type="match status" value="1"/>
</dbReference>
<keyword evidence="8" id="KW-1185">Reference proteome</keyword>
<feature type="coiled-coil region" evidence="3">
    <location>
        <begin position="447"/>
        <end position="523"/>
    </location>
</feature>
<evidence type="ECO:0000256" key="1">
    <source>
        <dbReference type="ARBA" id="ARBA00023054"/>
    </source>
</evidence>
<dbReference type="CDD" id="cd12266">
    <property type="entry name" value="RRM_like_XS"/>
    <property type="match status" value="1"/>
</dbReference>
<accession>A0A8J5FVH9</accession>
<reference evidence="7 8" key="1">
    <citation type="submission" date="2020-08" db="EMBL/GenBank/DDBJ databases">
        <title>Plant Genome Project.</title>
        <authorList>
            <person name="Zhang R.-G."/>
        </authorList>
    </citation>
    <scope>NUCLEOTIDE SEQUENCE [LARGE SCALE GENOMIC DNA]</scope>
    <source>
        <tissue evidence="7">Rhizome</tissue>
    </source>
</reference>
<sequence>MEMDQCSEEFEISDSDIPDYEEKLYRRLQQGHFIVRNTNGSFRCPFCPGKKKQDYAYNELLQHATGIGASNRNGNVKAKHRALAKYLKEDMVDHAASSQAVALQSKSSKRNSNEQYVFPWMGIIVNVQTEYKNGQYVGESGNRLKEQLSRFHPLKVYSLWNFRGHTGNAIVDFSKDWNGFRDAMAFENHFEAEHYGEKNWLENKDRGSEIYGWMARADDYNNPGPIGDHLRKNGDLKTVDDIANEESRKTNSLVANLASEIEVKNKLLLESECKNTETTLSLDKMMEERDSLVHIYNEEIKKMQQLARDHSRKIIVENEKLRSELDSKRQELEVGRKQLDELVAKNDTDKRKLDADKKKVFSIAAAVPKALLMWSQLRAMSHRACHFSYDAITFWGARMFAGREGIPTETSVTEMKILRIRNELKNSSLELATMSKKKADEEVLRLLEVHQKEKETAVNKILHLERQLDQKQKLELEIQQMQGQLKIMKHMEGEDDAAMKKKIDDMTEQLREKVEEMEGLEDLNQTLIVKERQSNDELQDARKELINGLKDIGTVRATIGIKRMGELDMKQFLPICKQKFGKDEAESSSALYCSHWQDELRKPSWHPFKVITTEGICKEIIQEDDEKLQVLKEDLGEEIFNVVTTALLEMNEYNPSGRYPIPELWNFKENKKAKLQEGIQYILKQWKTHKRKR</sequence>
<dbReference type="EMBL" id="JACMSC010000012">
    <property type="protein sequence ID" value="KAG6494596.1"/>
    <property type="molecule type" value="Genomic_DNA"/>
</dbReference>
<organism evidence="7 8">
    <name type="scientific">Zingiber officinale</name>
    <name type="common">Ginger</name>
    <name type="synonym">Amomum zingiber</name>
    <dbReference type="NCBI Taxonomy" id="94328"/>
    <lineage>
        <taxon>Eukaryota</taxon>
        <taxon>Viridiplantae</taxon>
        <taxon>Streptophyta</taxon>
        <taxon>Embryophyta</taxon>
        <taxon>Tracheophyta</taxon>
        <taxon>Spermatophyta</taxon>
        <taxon>Magnoliopsida</taxon>
        <taxon>Liliopsida</taxon>
        <taxon>Zingiberales</taxon>
        <taxon>Zingiberaceae</taxon>
        <taxon>Zingiber</taxon>
    </lineage>
</organism>
<dbReference type="InterPro" id="IPR045177">
    <property type="entry name" value="FDM1-5/IDN2"/>
</dbReference>
<dbReference type="Pfam" id="PF03469">
    <property type="entry name" value="XH"/>
    <property type="match status" value="1"/>
</dbReference>
<gene>
    <name evidence="7" type="ORF">ZIOFF_042356</name>
</gene>
<evidence type="ECO:0000259" key="6">
    <source>
        <dbReference type="Pfam" id="PF03470"/>
    </source>
</evidence>
<evidence type="ECO:0000259" key="4">
    <source>
        <dbReference type="Pfam" id="PF03468"/>
    </source>
</evidence>
<keyword evidence="1 3" id="KW-0175">Coiled coil</keyword>
<comment type="caution">
    <text evidence="7">The sequence shown here is derived from an EMBL/GenBank/DDBJ whole genome shotgun (WGS) entry which is preliminary data.</text>
</comment>
<feature type="domain" description="Zinc finger-XS" evidence="6">
    <location>
        <begin position="44"/>
        <end position="84"/>
    </location>
</feature>
<dbReference type="AlphaFoldDB" id="A0A8J5FVH9"/>
<dbReference type="InterPro" id="IPR005380">
    <property type="entry name" value="XS_domain"/>
</dbReference>
<protein>
    <recommendedName>
        <fullName evidence="9">XH/XS domain-containing protein</fullName>
    </recommendedName>
</protein>
<feature type="domain" description="XS" evidence="4">
    <location>
        <begin position="114"/>
        <end position="221"/>
    </location>
</feature>
<dbReference type="InterPro" id="IPR005379">
    <property type="entry name" value="FDM1-5/IDN2_XH"/>
</dbReference>
<proteinExistence type="predicted"/>
<feature type="coiled-coil region" evidence="3">
    <location>
        <begin position="293"/>
        <end position="345"/>
    </location>
</feature>
<dbReference type="InterPro" id="IPR038588">
    <property type="entry name" value="XS_domain_sf"/>
</dbReference>
<feature type="domain" description="Factor of DNA methylation 1-5/IDN2" evidence="5">
    <location>
        <begin position="562"/>
        <end position="692"/>
    </location>
</feature>
<evidence type="ECO:0008006" key="9">
    <source>
        <dbReference type="Google" id="ProtNLM"/>
    </source>
</evidence>
<evidence type="ECO:0000313" key="7">
    <source>
        <dbReference type="EMBL" id="KAG6494596.1"/>
    </source>
</evidence>
<dbReference type="Gene3D" id="3.30.70.2890">
    <property type="entry name" value="XS domain"/>
    <property type="match status" value="1"/>
</dbReference>
<dbReference type="PANTHER" id="PTHR21596">
    <property type="entry name" value="RIBONUCLEASE P SUBUNIT P38"/>
    <property type="match status" value="1"/>
</dbReference>
<dbReference type="Proteomes" id="UP000734854">
    <property type="component" value="Unassembled WGS sequence"/>
</dbReference>
<evidence type="ECO:0000256" key="2">
    <source>
        <dbReference type="ARBA" id="ARBA00023158"/>
    </source>
</evidence>
<keyword evidence="2" id="KW-0943">RNA-mediated gene silencing</keyword>
<evidence type="ECO:0000313" key="8">
    <source>
        <dbReference type="Proteomes" id="UP000734854"/>
    </source>
</evidence>
<dbReference type="Pfam" id="PF03468">
    <property type="entry name" value="XS"/>
    <property type="match status" value="1"/>
</dbReference>
<dbReference type="PANTHER" id="PTHR21596:SF3">
    <property type="entry name" value="FACTOR OF DNA METHYLATION 1-RELATED"/>
    <property type="match status" value="1"/>
</dbReference>
<name>A0A8J5FVH9_ZINOF</name>